<feature type="region of interest" description="Disordered" evidence="1">
    <location>
        <begin position="893"/>
        <end position="1013"/>
    </location>
</feature>
<proteinExistence type="predicted"/>
<dbReference type="PANTHER" id="PTHR13847:SF279">
    <property type="entry name" value="FAD DEPENDENT OXIDOREDUCTASE DOMAIN-CONTAINING PROTEIN-RELATED"/>
    <property type="match status" value="1"/>
</dbReference>
<dbReference type="Pfam" id="PF01266">
    <property type="entry name" value="DAO"/>
    <property type="match status" value="1"/>
</dbReference>
<dbReference type="Gene3D" id="3.50.50.60">
    <property type="entry name" value="FAD/NAD(P)-binding domain"/>
    <property type="match status" value="1"/>
</dbReference>
<evidence type="ECO:0000256" key="1">
    <source>
        <dbReference type="SAM" id="MobiDB-lite"/>
    </source>
</evidence>
<feature type="compositionally biased region" description="Basic and acidic residues" evidence="1">
    <location>
        <begin position="902"/>
        <end position="922"/>
    </location>
</feature>
<feature type="compositionally biased region" description="Polar residues" evidence="1">
    <location>
        <begin position="8"/>
        <end position="23"/>
    </location>
</feature>
<sequence length="1013" mass="113272">MRNVHINEGSSSGNPQRASSNITPVDNYTVPYWRCELHPVDNHRSSESLPSECDVVIIGSGMAGVAAAYHLCRNGGHSKVRSITLMSMKQQYGDEVANEFAAFVYNQKYAMKDCVEREGLDCEFEMRRSFDVFLDEREAKEATAWFQQCLKEGHEWTHECDWIDEKHVEQLTSIKGAKGAISVPACSLWPYNFVSQLLAGLVEKKLVNLQVRTPVTEVNDQGKYSFVQTPRGEIKARKIVFATHAYTGGLCNTYYDKIVPYKGTAVHIAPRMPISPHLSNTYNISYKPKGLGVDYLNPRPDGGIVVGGGKWTYAEDKSSWFNNWDDSTLLPSVQPHFSSLMQRHFMGWENSDSKIDSIWTGIQGLTADERPHVGEVPVAIRKAWHGKGPQAVMGSVTTENAQKTSIEDLLNGIRPQRAQDQDGQDKSALLALLLTPSYASDALKSDLPLSVLKRLHDEDLSKLSWPLDVVTAVVDRIPSKKDLKGGHEGLAYMLQHNAEPLDTAAQIPLSPSAQKPGSISFELPATTQRPQDYTVQLPLAHTVFFSGMVSTLVHSRYNLDNGTPVIQSQKNLERETLSVPLTAQYNKYHQNVPLIPLTPFRTVRHHMGNIIRTLSPPVGPGVPDEEEVPPEQAASTELEAAVTGYFEARNIQPEPVNVWAVIVPNAFAKISRTDHKAQRSMRRLTKGAITRFWKGEDLFKSINHYLMNTMRISGARLVKVLSGGGGWGKKAGLLSLDPDSMYSNRELRSDHGWKFNFEDESEDAAEKQQKEALGEIVKEGEHIMFMLGPADIGGAAYQHAEAKAVVDRADRAALFGVIPSTIDSIPAEQKDSDSIHAVSLEQNFFGALSEGGMAVTIKQSGVPDLQSKVDVPYSHIRLTERNKIEEKARRVEQHEQQIQQSKEQKLARARERAREEEERRSSETLFRQTGHDGPRLGTVEIRGRRTKLRSAYQRERSEREKEAADRLEEARRIQSHENTAHDDLFWRNAAESTEEAPNANKGNQKLDPRSRGE</sequence>
<dbReference type="PANTHER" id="PTHR13847">
    <property type="entry name" value="SARCOSINE DEHYDROGENASE-RELATED"/>
    <property type="match status" value="1"/>
</dbReference>
<evidence type="ECO:0000313" key="4">
    <source>
        <dbReference type="Proteomes" id="UP000269276"/>
    </source>
</evidence>
<dbReference type="GO" id="GO:0005737">
    <property type="term" value="C:cytoplasm"/>
    <property type="evidence" value="ECO:0007669"/>
    <property type="project" value="TreeGrafter"/>
</dbReference>
<reference evidence="3 4" key="1">
    <citation type="journal article" date="2018" name="BMC Genomics">
        <title>Genomic evidence for intraspecific hybridization in a clonal and extremely halotolerant yeast.</title>
        <authorList>
            <person name="Gostincar C."/>
            <person name="Stajich J.E."/>
            <person name="Zupancic J."/>
            <person name="Zalar P."/>
            <person name="Gunde-Cimerman N."/>
        </authorList>
    </citation>
    <scope>NUCLEOTIDE SEQUENCE [LARGE SCALE GENOMIC DNA]</scope>
    <source>
        <strain evidence="3 4">EXF-2682</strain>
    </source>
</reference>
<feature type="compositionally biased region" description="Basic and acidic residues" evidence="1">
    <location>
        <begin position="1004"/>
        <end position="1013"/>
    </location>
</feature>
<dbReference type="OrthoDB" id="1744869at2759"/>
<accession>A0A3M7ENM7</accession>
<organism evidence="3 4">
    <name type="scientific">Hortaea werneckii</name>
    <name type="common">Black yeast</name>
    <name type="synonym">Cladosporium werneckii</name>
    <dbReference type="NCBI Taxonomy" id="91943"/>
    <lineage>
        <taxon>Eukaryota</taxon>
        <taxon>Fungi</taxon>
        <taxon>Dikarya</taxon>
        <taxon>Ascomycota</taxon>
        <taxon>Pezizomycotina</taxon>
        <taxon>Dothideomycetes</taxon>
        <taxon>Dothideomycetidae</taxon>
        <taxon>Mycosphaerellales</taxon>
        <taxon>Teratosphaeriaceae</taxon>
        <taxon>Hortaea</taxon>
    </lineage>
</organism>
<dbReference type="Proteomes" id="UP000269276">
    <property type="component" value="Unassembled WGS sequence"/>
</dbReference>
<gene>
    <name evidence="3" type="ORF">D0863_00826</name>
</gene>
<evidence type="ECO:0000259" key="2">
    <source>
        <dbReference type="Pfam" id="PF01266"/>
    </source>
</evidence>
<evidence type="ECO:0000313" key="3">
    <source>
        <dbReference type="EMBL" id="RMY78193.1"/>
    </source>
</evidence>
<protein>
    <recommendedName>
        <fullName evidence="2">FAD dependent oxidoreductase domain-containing protein</fullName>
    </recommendedName>
</protein>
<dbReference type="InterPro" id="IPR006076">
    <property type="entry name" value="FAD-dep_OxRdtase"/>
</dbReference>
<dbReference type="EMBL" id="QWIP01000014">
    <property type="protein sequence ID" value="RMY78193.1"/>
    <property type="molecule type" value="Genomic_DNA"/>
</dbReference>
<dbReference type="SUPFAM" id="SSF51905">
    <property type="entry name" value="FAD/NAD(P)-binding domain"/>
    <property type="match status" value="1"/>
</dbReference>
<dbReference type="Gene3D" id="3.30.9.10">
    <property type="entry name" value="D-Amino Acid Oxidase, subunit A, domain 2"/>
    <property type="match status" value="1"/>
</dbReference>
<feature type="domain" description="FAD dependent oxidoreductase" evidence="2">
    <location>
        <begin position="54"/>
        <end position="379"/>
    </location>
</feature>
<feature type="compositionally biased region" description="Basic and acidic residues" evidence="1">
    <location>
        <begin position="952"/>
        <end position="985"/>
    </location>
</feature>
<feature type="region of interest" description="Disordered" evidence="1">
    <location>
        <begin position="1"/>
        <end position="23"/>
    </location>
</feature>
<name>A0A3M7ENM7_HORWE</name>
<dbReference type="InterPro" id="IPR036188">
    <property type="entry name" value="FAD/NAD-bd_sf"/>
</dbReference>
<comment type="caution">
    <text evidence="3">The sequence shown here is derived from an EMBL/GenBank/DDBJ whole genome shotgun (WGS) entry which is preliminary data.</text>
</comment>
<dbReference type="AlphaFoldDB" id="A0A3M7ENM7"/>